<comment type="caution">
    <text evidence="7">The sequence shown here is derived from an EMBL/GenBank/DDBJ whole genome shotgun (WGS) entry which is preliminary data.</text>
</comment>
<feature type="binding site" evidence="4">
    <location>
        <position position="185"/>
    </location>
    <ligand>
        <name>substrate</name>
    </ligand>
</feature>
<evidence type="ECO:0000256" key="3">
    <source>
        <dbReference type="PIRSR" id="PIRSR001221-1"/>
    </source>
</evidence>
<accession>A0A8H7PFH2</accession>
<feature type="active site" description="Acyl-ester intermediate" evidence="3">
    <location>
        <position position="235"/>
    </location>
</feature>
<dbReference type="EMBL" id="JAEPRA010000021">
    <property type="protein sequence ID" value="KAG2172935.1"/>
    <property type="molecule type" value="Genomic_DNA"/>
</dbReference>
<dbReference type="PANTHER" id="PTHR46072">
    <property type="entry name" value="AMIDASE-RELATED-RELATED"/>
    <property type="match status" value="1"/>
</dbReference>
<dbReference type="AlphaFoldDB" id="A0A8H7PFH2"/>
<feature type="domain" description="Amidase" evidence="6">
    <location>
        <begin position="81"/>
        <end position="528"/>
    </location>
</feature>
<keyword evidence="8" id="KW-1185">Reference proteome</keyword>
<keyword evidence="2" id="KW-0378">Hydrolase</keyword>
<evidence type="ECO:0000313" key="7">
    <source>
        <dbReference type="EMBL" id="KAG2172935.1"/>
    </source>
</evidence>
<dbReference type="Proteomes" id="UP000612746">
    <property type="component" value="Unassembled WGS sequence"/>
</dbReference>
<feature type="active site" description="Charge relay system" evidence="3">
    <location>
        <position position="136"/>
    </location>
</feature>
<name>A0A8H7PFH2_9FUNG</name>
<organism evidence="7 8">
    <name type="scientific">Umbelopsis vinacea</name>
    <dbReference type="NCBI Taxonomy" id="44442"/>
    <lineage>
        <taxon>Eukaryota</taxon>
        <taxon>Fungi</taxon>
        <taxon>Fungi incertae sedis</taxon>
        <taxon>Mucoromycota</taxon>
        <taxon>Mucoromycotina</taxon>
        <taxon>Umbelopsidomycetes</taxon>
        <taxon>Umbelopsidales</taxon>
        <taxon>Umbelopsidaceae</taxon>
        <taxon>Umbelopsis</taxon>
    </lineage>
</organism>
<dbReference type="SUPFAM" id="SSF75304">
    <property type="entry name" value="Amidase signature (AS) enzymes"/>
    <property type="match status" value="1"/>
</dbReference>
<dbReference type="GO" id="GO:0016787">
    <property type="term" value="F:hydrolase activity"/>
    <property type="evidence" value="ECO:0007669"/>
    <property type="project" value="UniProtKB-KW"/>
</dbReference>
<dbReference type="Pfam" id="PF01425">
    <property type="entry name" value="Amidase"/>
    <property type="match status" value="1"/>
</dbReference>
<feature type="compositionally biased region" description="Basic and acidic residues" evidence="5">
    <location>
        <begin position="16"/>
        <end position="33"/>
    </location>
</feature>
<protein>
    <recommendedName>
        <fullName evidence="6">Amidase domain-containing protein</fullName>
    </recommendedName>
</protein>
<feature type="region of interest" description="Disordered" evidence="5">
    <location>
        <begin position="14"/>
        <end position="33"/>
    </location>
</feature>
<evidence type="ECO:0000256" key="4">
    <source>
        <dbReference type="PIRSR" id="PIRSR001221-2"/>
    </source>
</evidence>
<proteinExistence type="inferred from homology"/>
<dbReference type="OrthoDB" id="6428749at2759"/>
<gene>
    <name evidence="7" type="ORF">INT44_004676</name>
</gene>
<evidence type="ECO:0000256" key="1">
    <source>
        <dbReference type="ARBA" id="ARBA00009199"/>
    </source>
</evidence>
<feature type="binding site" evidence="4">
    <location>
        <position position="211"/>
    </location>
    <ligand>
        <name>substrate</name>
    </ligand>
</feature>
<evidence type="ECO:0000256" key="5">
    <source>
        <dbReference type="SAM" id="MobiDB-lite"/>
    </source>
</evidence>
<dbReference type="PIRSF" id="PIRSF001221">
    <property type="entry name" value="Amidase_fungi"/>
    <property type="match status" value="1"/>
</dbReference>
<dbReference type="InterPro" id="IPR036928">
    <property type="entry name" value="AS_sf"/>
</dbReference>
<dbReference type="InterPro" id="IPR023631">
    <property type="entry name" value="Amidase_dom"/>
</dbReference>
<evidence type="ECO:0000256" key="2">
    <source>
        <dbReference type="ARBA" id="ARBA00022801"/>
    </source>
</evidence>
<reference evidence="7" key="1">
    <citation type="submission" date="2020-12" db="EMBL/GenBank/DDBJ databases">
        <title>Metabolic potential, ecology and presence of endohyphal bacteria is reflected in genomic diversity of Mucoromycotina.</title>
        <authorList>
            <person name="Muszewska A."/>
            <person name="Okrasinska A."/>
            <person name="Steczkiewicz K."/>
            <person name="Drgas O."/>
            <person name="Orlowska M."/>
            <person name="Perlinska-Lenart U."/>
            <person name="Aleksandrzak-Piekarczyk T."/>
            <person name="Szatraj K."/>
            <person name="Zielenkiewicz U."/>
            <person name="Pilsyk S."/>
            <person name="Malc E."/>
            <person name="Mieczkowski P."/>
            <person name="Kruszewska J.S."/>
            <person name="Biernat P."/>
            <person name="Pawlowska J."/>
        </authorList>
    </citation>
    <scope>NUCLEOTIDE SEQUENCE</scope>
    <source>
        <strain evidence="7">WA0000051536</strain>
    </source>
</reference>
<evidence type="ECO:0000259" key="6">
    <source>
        <dbReference type="Pfam" id="PF01425"/>
    </source>
</evidence>
<sequence>MTVEIPVWQQRANAAQERREKQLPDEYRIPKDKMPDDSVLDVSNFPRESGLFSEEELKITEVSAPVLLKNIADKKWTAVQVTKAYSKRAAYAQQLLNCLSEMRFEQAIAEAQELDDYYEREGKLKGPLHGLPVSIKDNHLFKDTTSGVGFTSWTTKIHQENSVIAQLIIENGAVVYCKTTVPLAMMSCETESRVYGVTTNPKNRSHGVGGSSGGEGALSAFGGSPVGFGSDIGGSIRIPANYNGLFGLKGTSGRIPTAGTLAGLGGQFHVKSIAGPMGRSLESVELLAKVLYNSNPELLDENCVPMPWREPVLPKKLVFAVLRSDKYCRPTPAVTRAIEKAVEAIKARGHEVIDWEPIDHDKMDNMMLAFFTSDGGAGIKAALEDEPLLEHQVIGSHLLKEIPGSVIWAAQRQRVSIEKAILAQWRNSSKVSSSGQMIDGIIAPVTAVPAYPHRKANYVGYTNYWNIVDYPAVAFPVLRADASIDGKPELEYISPVEKRLWEDFDPVACDGGCVGLQIITKRYEDEKALRLAGVITEALQKA</sequence>
<feature type="active site" description="Charge relay system" evidence="3">
    <location>
        <position position="211"/>
    </location>
</feature>
<evidence type="ECO:0000313" key="8">
    <source>
        <dbReference type="Proteomes" id="UP000612746"/>
    </source>
</evidence>
<feature type="binding site" evidence="4">
    <location>
        <begin position="232"/>
        <end position="235"/>
    </location>
    <ligand>
        <name>substrate</name>
    </ligand>
</feature>
<dbReference type="Gene3D" id="3.90.1300.10">
    <property type="entry name" value="Amidase signature (AS) domain"/>
    <property type="match status" value="1"/>
</dbReference>
<comment type="similarity">
    <text evidence="1">Belongs to the amidase family.</text>
</comment>